<proteinExistence type="predicted"/>
<protein>
    <submittedName>
        <fullName evidence="1">Uncharacterized protein</fullName>
    </submittedName>
</protein>
<keyword evidence="2" id="KW-1185">Reference proteome</keyword>
<sequence>MPSSQAAENGTTSMLKLSSLIDPAEDSEEYTLNREREAKVSTGLANGNGIPAGTSSSSSARSLSALMEASGTSHVHNTSSTYPGTISSASPRTSDADIVNRPKKARPKPVRTHHSVLDAHRNGTSQPRSPAIPSNMGMPVNQNGHTSRSMSELVDPELAPAFVSQPRGAEGDPASANSTSFASGANHLSHPSSSQGSGRSTPARLMGDLVEALRKQSGIATGTGTTSTTVHSGPVQPTRIFGYSAPESANDVEDLDDEDAIEILEEMPKSTRVPSRSPSFELLTEEAFQRTTPGKKRKFSTMPPEDARDTSSNRLLFAEPAAATTYSETITQDSPDGEELLLERIGGDPGFEVDAEDVAQSLEDELNVEAATGSVRRLETLPKPDAPSMSLPNSTSTQTTAALKPTRPTVFFKVPTSANTMANVMTPTVSAGETTPFSASAPISKSALGKEPIRSAVPFERKASPPITQINTQERQQLWMDKEVIPFQASGSMDIDALLHAEDPDDDPFTATESDQNAVAGPSFVYPAQRSSNADKAYIHLLSEPRGSYGMSKDFDYRRFNEPLLDCINSLPLHAQNGSHIRVVLEAYYSQNSSDRAPPIKIDGGERDEYPPAEFKYSDEVYYSDRVPKPWLGKGCECIGPCSENSECFCLKRQEMYFASFVTDPTVGPLKGFAYNA</sequence>
<accession>A0ACC2XPM1</accession>
<evidence type="ECO:0000313" key="1">
    <source>
        <dbReference type="EMBL" id="KAJ9125553.1"/>
    </source>
</evidence>
<organism evidence="1 2">
    <name type="scientific">Naganishia vaughanmartiniae</name>
    <dbReference type="NCBI Taxonomy" id="1424756"/>
    <lineage>
        <taxon>Eukaryota</taxon>
        <taxon>Fungi</taxon>
        <taxon>Dikarya</taxon>
        <taxon>Basidiomycota</taxon>
        <taxon>Agaricomycotina</taxon>
        <taxon>Tremellomycetes</taxon>
        <taxon>Filobasidiales</taxon>
        <taxon>Filobasidiaceae</taxon>
        <taxon>Naganishia</taxon>
    </lineage>
</organism>
<gene>
    <name evidence="1" type="ORF">QFC22_000515</name>
</gene>
<dbReference type="EMBL" id="JASBWU010000001">
    <property type="protein sequence ID" value="KAJ9125553.1"/>
    <property type="molecule type" value="Genomic_DNA"/>
</dbReference>
<reference evidence="1" key="1">
    <citation type="submission" date="2023-04" db="EMBL/GenBank/DDBJ databases">
        <title>Draft Genome sequencing of Naganishia species isolated from polar environments using Oxford Nanopore Technology.</title>
        <authorList>
            <person name="Leo P."/>
            <person name="Venkateswaran K."/>
        </authorList>
    </citation>
    <scope>NUCLEOTIDE SEQUENCE</scope>
    <source>
        <strain evidence="1">MNA-CCFEE 5425</strain>
    </source>
</reference>
<name>A0ACC2XPM1_9TREE</name>
<dbReference type="Proteomes" id="UP001243375">
    <property type="component" value="Unassembled WGS sequence"/>
</dbReference>
<evidence type="ECO:0000313" key="2">
    <source>
        <dbReference type="Proteomes" id="UP001243375"/>
    </source>
</evidence>
<comment type="caution">
    <text evidence="1">The sequence shown here is derived from an EMBL/GenBank/DDBJ whole genome shotgun (WGS) entry which is preliminary data.</text>
</comment>